<feature type="compositionally biased region" description="Basic and acidic residues" evidence="1">
    <location>
        <begin position="369"/>
        <end position="381"/>
    </location>
</feature>
<dbReference type="PaxDb" id="2850-Phatr47505"/>
<evidence type="ECO:0000256" key="1">
    <source>
        <dbReference type="SAM" id="MobiDB-lite"/>
    </source>
</evidence>
<gene>
    <name evidence="2" type="ORF">PHATRDRAFT_47505</name>
</gene>
<name>B7G3L6_PHATC</name>
<dbReference type="HOGENOM" id="CLU_525299_0_0_1"/>
<dbReference type="EMBL" id="CM000615">
    <property type="protein sequence ID" value="EEC46849.1"/>
    <property type="molecule type" value="Genomic_DNA"/>
</dbReference>
<evidence type="ECO:0000313" key="3">
    <source>
        <dbReference type="Proteomes" id="UP000000759"/>
    </source>
</evidence>
<dbReference type="GeneID" id="7202608"/>
<reference evidence="3" key="2">
    <citation type="submission" date="2008-08" db="EMBL/GenBank/DDBJ databases">
        <authorList>
            <consortium name="Diatom Consortium"/>
            <person name="Grigoriev I."/>
            <person name="Grimwood J."/>
            <person name="Kuo A."/>
            <person name="Otillar R.P."/>
            <person name="Salamov A."/>
            <person name="Detter J.C."/>
            <person name="Lindquist E."/>
            <person name="Shapiro H."/>
            <person name="Lucas S."/>
            <person name="Glavina del Rio T."/>
            <person name="Pitluck S."/>
            <person name="Rokhsar D."/>
            <person name="Bowler C."/>
        </authorList>
    </citation>
    <scope>GENOME REANNOTATION</scope>
    <source>
        <strain evidence="3">CCAP 1055/1</strain>
    </source>
</reference>
<dbReference type="Proteomes" id="UP000000759">
    <property type="component" value="Chromosome 13"/>
</dbReference>
<proteinExistence type="predicted"/>
<keyword evidence="3" id="KW-1185">Reference proteome</keyword>
<feature type="region of interest" description="Disordered" evidence="1">
    <location>
        <begin position="358"/>
        <end position="381"/>
    </location>
</feature>
<protein>
    <submittedName>
        <fullName evidence="2">Uncharacterized protein</fullName>
    </submittedName>
</protein>
<evidence type="ECO:0000313" key="2">
    <source>
        <dbReference type="EMBL" id="EEC46849.1"/>
    </source>
</evidence>
<accession>B7G3L6</accession>
<organism evidence="2 3">
    <name type="scientific">Phaeodactylum tricornutum (strain CCAP 1055/1)</name>
    <dbReference type="NCBI Taxonomy" id="556484"/>
    <lineage>
        <taxon>Eukaryota</taxon>
        <taxon>Sar</taxon>
        <taxon>Stramenopiles</taxon>
        <taxon>Ochrophyta</taxon>
        <taxon>Bacillariophyta</taxon>
        <taxon>Bacillariophyceae</taxon>
        <taxon>Bacillariophycidae</taxon>
        <taxon>Naviculales</taxon>
        <taxon>Phaeodactylaceae</taxon>
        <taxon>Phaeodactylum</taxon>
    </lineage>
</organism>
<dbReference type="InParanoid" id="B7G3L6"/>
<dbReference type="OrthoDB" id="1924787at2759"/>
<dbReference type="RefSeq" id="XP_002181635.1">
    <property type="nucleotide sequence ID" value="XM_002181599.1"/>
</dbReference>
<dbReference type="KEGG" id="pti:PHATRDRAFT_47505"/>
<dbReference type="AlphaFoldDB" id="B7G3L6"/>
<reference evidence="2 3" key="1">
    <citation type="journal article" date="2008" name="Nature">
        <title>The Phaeodactylum genome reveals the evolutionary history of diatom genomes.</title>
        <authorList>
            <person name="Bowler C."/>
            <person name="Allen A.E."/>
            <person name="Badger J.H."/>
            <person name="Grimwood J."/>
            <person name="Jabbari K."/>
            <person name="Kuo A."/>
            <person name="Maheswari U."/>
            <person name="Martens C."/>
            <person name="Maumus F."/>
            <person name="Otillar R.P."/>
            <person name="Rayko E."/>
            <person name="Salamov A."/>
            <person name="Vandepoele K."/>
            <person name="Beszteri B."/>
            <person name="Gruber A."/>
            <person name="Heijde M."/>
            <person name="Katinka M."/>
            <person name="Mock T."/>
            <person name="Valentin K."/>
            <person name="Verret F."/>
            <person name="Berges J.A."/>
            <person name="Brownlee C."/>
            <person name="Cadoret J.P."/>
            <person name="Chiovitti A."/>
            <person name="Choi C.J."/>
            <person name="Coesel S."/>
            <person name="De Martino A."/>
            <person name="Detter J.C."/>
            <person name="Durkin C."/>
            <person name="Falciatore A."/>
            <person name="Fournet J."/>
            <person name="Haruta M."/>
            <person name="Huysman M.J."/>
            <person name="Jenkins B.D."/>
            <person name="Jiroutova K."/>
            <person name="Jorgensen R.E."/>
            <person name="Joubert Y."/>
            <person name="Kaplan A."/>
            <person name="Kroger N."/>
            <person name="Kroth P.G."/>
            <person name="La Roche J."/>
            <person name="Lindquist E."/>
            <person name="Lommer M."/>
            <person name="Martin-Jezequel V."/>
            <person name="Lopez P.J."/>
            <person name="Lucas S."/>
            <person name="Mangogna M."/>
            <person name="McGinnis K."/>
            <person name="Medlin L.K."/>
            <person name="Montsant A."/>
            <person name="Oudot-Le Secq M.P."/>
            <person name="Napoli C."/>
            <person name="Obornik M."/>
            <person name="Parker M.S."/>
            <person name="Petit J.L."/>
            <person name="Porcel B.M."/>
            <person name="Poulsen N."/>
            <person name="Robison M."/>
            <person name="Rychlewski L."/>
            <person name="Rynearson T.A."/>
            <person name="Schmutz J."/>
            <person name="Shapiro H."/>
            <person name="Siaut M."/>
            <person name="Stanley M."/>
            <person name="Sussman M.R."/>
            <person name="Taylor A.R."/>
            <person name="Vardi A."/>
            <person name="von Dassow P."/>
            <person name="Vyverman W."/>
            <person name="Willis A."/>
            <person name="Wyrwicz L.S."/>
            <person name="Rokhsar D.S."/>
            <person name="Weissenbach J."/>
            <person name="Armbrust E.V."/>
            <person name="Green B.R."/>
            <person name="Van de Peer Y."/>
            <person name="Grigoriev I.V."/>
        </authorList>
    </citation>
    <scope>NUCLEOTIDE SEQUENCE [LARGE SCALE GENOMIC DNA]</scope>
    <source>
        <strain evidence="2 3">CCAP 1055/1</strain>
    </source>
</reference>
<sequence>MKRRWTSHGLGYAAVLTALAGLGYHQRVVRWYGRTSIAPTLDFPSIVTTSPTLTHGTDPTRHTFYLLPVPELTTWLVGNFTSEAVHFYNHTINEERAEIWLHRGFERLQHHHGRTEDPDEAHVVIIPAYLHFNAFLLRNLGIADEATHRGRRQRPVEQHDTERKPNSLPWTASLWGPEIIRRVRVHNVSKPHVLAVPTWNPKVSRKIGLPTLVHSLTRNEVNLYALGLERNSFWYHLPTTRILPVPYVVATADHAIATASPALSMTPRTPSTATTPSTRTIFFAGDARPNAGFWSGCHRAQLLFPLVNVTLSTTAATYHMDVRVSSKTLPQRLSQAAYNDRIRTATFCLILCGDTPTSRSLASAMSRGGDPKRDEKDDRNGSIDSGCVPLRIGSRWRGFCDAPCREGWGWNVANRSHLPFGGTIIDWSVLPELDEAAFATDPVGTIHTFLSTTSEAQIAVWQQRIRRHGQAWMYGYGHPVTSNDFGRAVEYVWRSLADALPRVDAYGLAE</sequence>